<keyword evidence="9" id="KW-1185">Reference proteome</keyword>
<feature type="transmembrane region" description="Helical" evidence="5">
    <location>
        <begin position="260"/>
        <end position="287"/>
    </location>
</feature>
<evidence type="ECO:0000256" key="1">
    <source>
        <dbReference type="ARBA" id="ARBA00004127"/>
    </source>
</evidence>
<reference evidence="8 9" key="1">
    <citation type="journal article" date="2013" name="Int. J. Syst. Evol. Microbiol.">
        <title>Ilumatobacter nonamiense sp. nov. and Ilumatobacter coccineum sp. nov., isolated from seashore sand.</title>
        <authorList>
            <person name="Matsumoto A."/>
            <person name="Kasai H."/>
            <person name="Matsuo Y."/>
            <person name="Shizuri Y."/>
            <person name="Ichikawa N."/>
            <person name="Fujita N."/>
            <person name="Omura S."/>
            <person name="Takahashi Y."/>
        </authorList>
    </citation>
    <scope>NUCLEOTIDE SEQUENCE [LARGE SCALE GENOMIC DNA]</scope>
    <source>
        <strain evidence="9">NBRC 103263 / KCTC 29153 / YM16-304</strain>
    </source>
</reference>
<dbReference type="AlphaFoldDB" id="A0A6C7E1E9"/>
<comment type="function">
    <text evidence="5">NDH-1 shuttles electrons from NADH, via FMN and iron-sulfur (Fe-S) centers, to quinones in the respiratory chain. The immediate electron acceptor for the enzyme in this species is believed to be a menaquinone. Couples the redox reaction to proton translocation (for every two electrons transferred, four hydrogen ions are translocated across the cytoplasmic membrane), and thus conserves the redox energy in a proton gradient.</text>
</comment>
<dbReference type="InterPro" id="IPR010096">
    <property type="entry name" value="NADH-Q_OxRdtase_suN/2"/>
</dbReference>
<comment type="subunit">
    <text evidence="5">NDH-1 is composed of 14 different subunits. Subunits NuoA, H, J, K, L, M, N constitute the membrane sector of the complex.</text>
</comment>
<dbReference type="GO" id="GO:0042773">
    <property type="term" value="P:ATP synthesis coupled electron transport"/>
    <property type="evidence" value="ECO:0007669"/>
    <property type="project" value="InterPro"/>
</dbReference>
<comment type="catalytic activity">
    <reaction evidence="5">
        <text>a quinone + NADH + 5 H(+)(in) = a quinol + NAD(+) + 4 H(+)(out)</text>
        <dbReference type="Rhea" id="RHEA:57888"/>
        <dbReference type="ChEBI" id="CHEBI:15378"/>
        <dbReference type="ChEBI" id="CHEBI:24646"/>
        <dbReference type="ChEBI" id="CHEBI:57540"/>
        <dbReference type="ChEBI" id="CHEBI:57945"/>
        <dbReference type="ChEBI" id="CHEBI:132124"/>
    </reaction>
</comment>
<keyword evidence="5" id="KW-0813">Transport</keyword>
<evidence type="ECO:0000313" key="9">
    <source>
        <dbReference type="Proteomes" id="UP000011863"/>
    </source>
</evidence>
<feature type="transmembrane region" description="Helical" evidence="5">
    <location>
        <begin position="293"/>
        <end position="312"/>
    </location>
</feature>
<keyword evidence="5" id="KW-0520">NAD</keyword>
<evidence type="ECO:0000256" key="3">
    <source>
        <dbReference type="ARBA" id="ARBA00022989"/>
    </source>
</evidence>
<dbReference type="Proteomes" id="UP000011863">
    <property type="component" value="Chromosome"/>
</dbReference>
<keyword evidence="2 5" id="KW-0812">Transmembrane</keyword>
<keyword evidence="5" id="KW-1278">Translocase</keyword>
<evidence type="ECO:0000256" key="6">
    <source>
        <dbReference type="RuleBase" id="RU000320"/>
    </source>
</evidence>
<comment type="similarity">
    <text evidence="5">Belongs to the complex I subunit 2 family.</text>
</comment>
<protein>
    <recommendedName>
        <fullName evidence="5">NADH-quinone oxidoreductase subunit N</fullName>
        <ecNumber evidence="5">7.1.1.-</ecNumber>
    </recommendedName>
    <alternativeName>
        <fullName evidence="5">NADH dehydrogenase I subunit N</fullName>
    </alternativeName>
    <alternativeName>
        <fullName evidence="5">NDH-1 subunit N</fullName>
    </alternativeName>
</protein>
<dbReference type="GO" id="GO:0008137">
    <property type="term" value="F:NADH dehydrogenase (ubiquinone) activity"/>
    <property type="evidence" value="ECO:0007669"/>
    <property type="project" value="InterPro"/>
</dbReference>
<keyword evidence="5" id="KW-1003">Cell membrane</keyword>
<dbReference type="PANTHER" id="PTHR22773">
    <property type="entry name" value="NADH DEHYDROGENASE"/>
    <property type="match status" value="1"/>
</dbReference>
<dbReference type="OrthoDB" id="9811718at2"/>
<feature type="domain" description="NADH:quinone oxidoreductase/Mrp antiporter transmembrane" evidence="7">
    <location>
        <begin position="142"/>
        <end position="446"/>
    </location>
</feature>
<dbReference type="EC" id="7.1.1.-" evidence="5"/>
<name>A0A6C7E1E9_ILUCY</name>
<dbReference type="NCBIfam" id="TIGR01770">
    <property type="entry name" value="NDH_I_N"/>
    <property type="match status" value="1"/>
</dbReference>
<feature type="transmembrane region" description="Helical" evidence="5">
    <location>
        <begin position="20"/>
        <end position="43"/>
    </location>
</feature>
<feature type="transmembrane region" description="Helical" evidence="5">
    <location>
        <begin position="354"/>
        <end position="377"/>
    </location>
</feature>
<evidence type="ECO:0000313" key="8">
    <source>
        <dbReference type="EMBL" id="BAN00733.1"/>
    </source>
</evidence>
<dbReference type="InterPro" id="IPR001750">
    <property type="entry name" value="ND/Mrp_TM"/>
</dbReference>
<sequence length="509" mass="53073">MNFMTSVLAQAEQIVHPEVGWFALSPMIVMVAGALVLMVAGALTPQWPKGLYAAASATIAGAAAVLAMVNWDDISDEGTSTLVAGAIAFDTFAMISTITIAVAVVLVSMLTDNAIRNTPNDGPEVYALYLVAAVGGIVMASANDLIVLFLGLETLSLALYVLAASNRRSDESAESGLKYFILGGFASAFFLYGIALVYGAVGSTNINEMVQALSLGFDENNDALALAGVALMMVGLGFKVAAAPFHVWTPDVYQGAPTQVTAFMASVGKTAAFGAIIRVLIVALPFYRDDWRPIIWVLAVLSLVIGSVLAVVQDNVKRMLAYSSVSHAGFLLVGVEAAAHTAGESNPGAGLPEVALYLLLYSVLVIGSFGVVTVITMQNGNDSSLSSFKGLAKRRPTLAIAFTVFLLAQAGVPFTSGFVAKFGVIQAAVEERSYAIAIIAMVSAVIAAFLYLRIMISMWLHDADEDAPTVSVPLSAALAIGSAAIFTIVVGLVPGWLIDATQTVTELAN</sequence>
<keyword evidence="4 5" id="KW-0472">Membrane</keyword>
<feature type="transmembrane region" description="Helical" evidence="5">
    <location>
        <begin position="123"/>
        <end position="140"/>
    </location>
</feature>
<evidence type="ECO:0000259" key="7">
    <source>
        <dbReference type="Pfam" id="PF00361"/>
    </source>
</evidence>
<keyword evidence="3 5" id="KW-1133">Transmembrane helix</keyword>
<dbReference type="GO" id="GO:0012505">
    <property type="term" value="C:endomembrane system"/>
    <property type="evidence" value="ECO:0007669"/>
    <property type="project" value="UniProtKB-SubCell"/>
</dbReference>
<feature type="transmembrane region" description="Helical" evidence="5">
    <location>
        <begin position="432"/>
        <end position="452"/>
    </location>
</feature>
<dbReference type="Pfam" id="PF00361">
    <property type="entry name" value="Proton_antipo_M"/>
    <property type="match status" value="1"/>
</dbReference>
<evidence type="ECO:0000256" key="5">
    <source>
        <dbReference type="HAMAP-Rule" id="MF_00445"/>
    </source>
</evidence>
<dbReference type="GO" id="GO:0005886">
    <property type="term" value="C:plasma membrane"/>
    <property type="evidence" value="ECO:0007669"/>
    <property type="project" value="UniProtKB-SubCell"/>
</dbReference>
<feature type="transmembrane region" description="Helical" evidence="5">
    <location>
        <begin position="50"/>
        <end position="71"/>
    </location>
</feature>
<keyword evidence="8" id="KW-0560">Oxidoreductase</keyword>
<feature type="transmembrane region" description="Helical" evidence="5">
    <location>
        <begin position="177"/>
        <end position="201"/>
    </location>
</feature>
<dbReference type="KEGG" id="aym:YM304_04190"/>
<organism evidence="8 9">
    <name type="scientific">Ilumatobacter coccineus (strain NBRC 103263 / KCTC 29153 / YM16-304)</name>
    <dbReference type="NCBI Taxonomy" id="1313172"/>
    <lineage>
        <taxon>Bacteria</taxon>
        <taxon>Bacillati</taxon>
        <taxon>Actinomycetota</taxon>
        <taxon>Acidimicrobiia</taxon>
        <taxon>Acidimicrobiales</taxon>
        <taxon>Ilumatobacteraceae</taxon>
        <taxon>Ilumatobacter</taxon>
    </lineage>
</organism>
<dbReference type="RefSeq" id="WP_015439981.1">
    <property type="nucleotide sequence ID" value="NC_020520.1"/>
</dbReference>
<comment type="subcellular location">
    <subcellularLocation>
        <location evidence="5">Cell membrane</location>
        <topology evidence="5">Multi-pass membrane protein</topology>
    </subcellularLocation>
    <subcellularLocation>
        <location evidence="1">Endomembrane system</location>
        <topology evidence="1">Multi-pass membrane protein</topology>
    </subcellularLocation>
    <subcellularLocation>
        <location evidence="6">Membrane</location>
        <topology evidence="6">Multi-pass membrane protein</topology>
    </subcellularLocation>
</comment>
<evidence type="ECO:0000256" key="4">
    <source>
        <dbReference type="ARBA" id="ARBA00023136"/>
    </source>
</evidence>
<feature type="transmembrane region" description="Helical" evidence="5">
    <location>
        <begin position="398"/>
        <end position="420"/>
    </location>
</feature>
<dbReference type="GO" id="GO:0048038">
    <property type="term" value="F:quinone binding"/>
    <property type="evidence" value="ECO:0007669"/>
    <property type="project" value="UniProtKB-KW"/>
</dbReference>
<dbReference type="HAMAP" id="MF_00445">
    <property type="entry name" value="NDH1_NuoN_1"/>
    <property type="match status" value="1"/>
</dbReference>
<keyword evidence="5" id="KW-0874">Quinone</keyword>
<dbReference type="GO" id="GO:0050136">
    <property type="term" value="F:NADH dehydrogenase (quinone) (non-electrogenic) activity"/>
    <property type="evidence" value="ECO:0007669"/>
    <property type="project" value="UniProtKB-UniRule"/>
</dbReference>
<gene>
    <name evidence="5 8" type="primary">nuoN</name>
    <name evidence="8" type="ORF">YM304_04190</name>
</gene>
<evidence type="ECO:0000256" key="2">
    <source>
        <dbReference type="ARBA" id="ARBA00022692"/>
    </source>
</evidence>
<proteinExistence type="inferred from homology"/>
<accession>A0A6C7E1E9</accession>
<dbReference type="EMBL" id="AP012057">
    <property type="protein sequence ID" value="BAN00733.1"/>
    <property type="molecule type" value="Genomic_DNA"/>
</dbReference>
<feature type="transmembrane region" description="Helical" evidence="5">
    <location>
        <begin position="223"/>
        <end position="248"/>
    </location>
</feature>
<feature type="transmembrane region" description="Helical" evidence="5">
    <location>
        <begin position="91"/>
        <end position="111"/>
    </location>
</feature>
<feature type="transmembrane region" description="Helical" evidence="5">
    <location>
        <begin position="472"/>
        <end position="497"/>
    </location>
</feature>